<proteinExistence type="predicted"/>
<keyword evidence="1" id="KW-0812">Transmembrane</keyword>
<dbReference type="AlphaFoldDB" id="V4RW29"/>
<dbReference type="OrthoDB" id="8163959at2"/>
<keyword evidence="3" id="KW-1185">Reference proteome</keyword>
<evidence type="ECO:0000313" key="2">
    <source>
        <dbReference type="EMBL" id="ESR27240.1"/>
    </source>
</evidence>
<protein>
    <submittedName>
        <fullName evidence="2">Uncharacterized protein</fullName>
    </submittedName>
</protein>
<accession>V4RW29</accession>
<dbReference type="SUPFAM" id="SSF50199">
    <property type="entry name" value="Staphylococcal nuclease"/>
    <property type="match status" value="1"/>
</dbReference>
<dbReference type="RefSeq" id="WP_023430376.1">
    <property type="nucleotide sequence ID" value="NZ_AWXZ01000007.1"/>
</dbReference>
<dbReference type="InterPro" id="IPR035437">
    <property type="entry name" value="SNase_OB-fold_sf"/>
</dbReference>
<evidence type="ECO:0000256" key="1">
    <source>
        <dbReference type="SAM" id="Phobius"/>
    </source>
</evidence>
<dbReference type="STRING" id="631454.N177_0219"/>
<keyword evidence="1" id="KW-1133">Transmembrane helix</keyword>
<feature type="transmembrane region" description="Helical" evidence="1">
    <location>
        <begin position="26"/>
        <end position="47"/>
    </location>
</feature>
<sequence>MRLARILSGADDATDAPASRLRKHRLLLAGVAALLLILAAVLAAALLPRGDGTAPASSTSPNDASSLELLFEPSPIRSRFVPALRLQPPYVARDAVSVDAGDGPQAVRLAFVDGLVWGAICQDREGLLFSCGLQARAELANSLGNGPAICQPVFYWRDETRYQCFGASGDLARAQVEAGFAKPDPMGISLYAGTASRAAVEARGAWNGGWTIREVR</sequence>
<dbReference type="EMBL" id="AWXZ01000007">
    <property type="protein sequence ID" value="ESR27240.1"/>
    <property type="molecule type" value="Genomic_DNA"/>
</dbReference>
<keyword evidence="1" id="KW-0472">Membrane</keyword>
<reference evidence="2 3" key="1">
    <citation type="journal article" date="2014" name="Genome Announc.">
        <title>Draft Genome Sequence of Lutibaculum baratangense Strain AMV1T, Isolated from a Mud Volcano in Andamans, India.</title>
        <authorList>
            <person name="Singh A."/>
            <person name="Sreenivas A."/>
            <person name="Sathyanarayana Reddy G."/>
            <person name="Pinnaka A.K."/>
            <person name="Shivaji S."/>
        </authorList>
    </citation>
    <scope>NUCLEOTIDE SEQUENCE [LARGE SCALE GENOMIC DNA]</scope>
    <source>
        <strain evidence="2 3">AMV1</strain>
    </source>
</reference>
<organism evidence="2 3">
    <name type="scientific">Lutibaculum baratangense AMV1</name>
    <dbReference type="NCBI Taxonomy" id="631454"/>
    <lineage>
        <taxon>Bacteria</taxon>
        <taxon>Pseudomonadati</taxon>
        <taxon>Pseudomonadota</taxon>
        <taxon>Alphaproteobacteria</taxon>
        <taxon>Hyphomicrobiales</taxon>
        <taxon>Tepidamorphaceae</taxon>
        <taxon>Lutibaculum</taxon>
    </lineage>
</organism>
<dbReference type="Proteomes" id="UP000017819">
    <property type="component" value="Unassembled WGS sequence"/>
</dbReference>
<dbReference type="eggNOG" id="COG1525">
    <property type="taxonomic scope" value="Bacteria"/>
</dbReference>
<comment type="caution">
    <text evidence="2">The sequence shown here is derived from an EMBL/GenBank/DDBJ whole genome shotgun (WGS) entry which is preliminary data.</text>
</comment>
<evidence type="ECO:0000313" key="3">
    <source>
        <dbReference type="Proteomes" id="UP000017819"/>
    </source>
</evidence>
<gene>
    <name evidence="2" type="ORF">N177_0219</name>
</gene>
<name>V4RW29_9HYPH</name>